<keyword evidence="2" id="KW-0812">Transmembrane</keyword>
<keyword evidence="2" id="KW-0472">Membrane</keyword>
<feature type="compositionally biased region" description="Polar residues" evidence="1">
    <location>
        <begin position="43"/>
        <end position="56"/>
    </location>
</feature>
<feature type="transmembrane region" description="Helical" evidence="2">
    <location>
        <begin position="118"/>
        <end position="140"/>
    </location>
</feature>
<feature type="transmembrane region" description="Helical" evidence="2">
    <location>
        <begin position="220"/>
        <end position="246"/>
    </location>
</feature>
<keyword evidence="2" id="KW-1133">Transmembrane helix</keyword>
<keyword evidence="4" id="KW-1185">Reference proteome</keyword>
<comment type="caution">
    <text evidence="3">The sequence shown here is derived from an EMBL/GenBank/DDBJ whole genome shotgun (WGS) entry which is preliminary data.</text>
</comment>
<dbReference type="Proteomes" id="UP000557566">
    <property type="component" value="Unassembled WGS sequence"/>
</dbReference>
<sequence length="265" mass="28539">MSTDPNLGSAPPSPLDDFWRLLPVDQGSRRDSTTAAGKRPAGQTPSWHASTSSSVETVKRSPLTPFPAWREEPDREGGPSTEQPEQRHDDTEQGSVAPCTNASILRHRGDLNTAMHGAMLIGQCIVSLAVFSSVVAVVVYEKGKPESVLGDSQLWNYLGPFLGLTLALCVGVLFLHETRVLSTVAMLCLQALILAMTSGTSLMLWIWILTQNTGQTIKGLFVGCLTMMEGTAVLAFARAALVWWLLEERGELGSGGEAMDQDGQD</sequence>
<gene>
    <name evidence="3" type="ORF">G6O67_007980</name>
</gene>
<evidence type="ECO:0000256" key="2">
    <source>
        <dbReference type="SAM" id="Phobius"/>
    </source>
</evidence>
<evidence type="ECO:0000313" key="3">
    <source>
        <dbReference type="EMBL" id="KAF4504536.1"/>
    </source>
</evidence>
<organism evidence="3 4">
    <name type="scientific">Ophiocordyceps sinensis</name>
    <dbReference type="NCBI Taxonomy" id="72228"/>
    <lineage>
        <taxon>Eukaryota</taxon>
        <taxon>Fungi</taxon>
        <taxon>Dikarya</taxon>
        <taxon>Ascomycota</taxon>
        <taxon>Pezizomycotina</taxon>
        <taxon>Sordariomycetes</taxon>
        <taxon>Hypocreomycetidae</taxon>
        <taxon>Hypocreales</taxon>
        <taxon>Ophiocordycipitaceae</taxon>
        <taxon>Ophiocordyceps</taxon>
    </lineage>
</organism>
<feature type="transmembrane region" description="Helical" evidence="2">
    <location>
        <begin position="155"/>
        <end position="175"/>
    </location>
</feature>
<proteinExistence type="predicted"/>
<dbReference type="AlphaFoldDB" id="A0A8H4PK41"/>
<feature type="transmembrane region" description="Helical" evidence="2">
    <location>
        <begin position="187"/>
        <end position="208"/>
    </location>
</feature>
<reference evidence="3 4" key="1">
    <citation type="journal article" date="2020" name="Genome Biol. Evol.">
        <title>A new high-quality draft genome assembly of the Chinese cordyceps Ophiocordyceps sinensis.</title>
        <authorList>
            <person name="Shu R."/>
            <person name="Zhang J."/>
            <person name="Meng Q."/>
            <person name="Zhang H."/>
            <person name="Zhou G."/>
            <person name="Li M."/>
            <person name="Wu P."/>
            <person name="Zhao Y."/>
            <person name="Chen C."/>
            <person name="Qin Q."/>
        </authorList>
    </citation>
    <scope>NUCLEOTIDE SEQUENCE [LARGE SCALE GENOMIC DNA]</scope>
    <source>
        <strain evidence="3 4">IOZ07</strain>
    </source>
</reference>
<name>A0A8H4PK41_9HYPO</name>
<dbReference type="EMBL" id="JAAVMX010000009">
    <property type="protein sequence ID" value="KAF4504536.1"/>
    <property type="molecule type" value="Genomic_DNA"/>
</dbReference>
<accession>A0A8H4PK41</accession>
<protein>
    <recommendedName>
        <fullName evidence="5">Transmembrane protein</fullName>
    </recommendedName>
</protein>
<feature type="region of interest" description="Disordered" evidence="1">
    <location>
        <begin position="1"/>
        <end position="97"/>
    </location>
</feature>
<evidence type="ECO:0000313" key="4">
    <source>
        <dbReference type="Proteomes" id="UP000557566"/>
    </source>
</evidence>
<evidence type="ECO:0008006" key="5">
    <source>
        <dbReference type="Google" id="ProtNLM"/>
    </source>
</evidence>
<evidence type="ECO:0000256" key="1">
    <source>
        <dbReference type="SAM" id="MobiDB-lite"/>
    </source>
</evidence>
<dbReference type="OrthoDB" id="5105067at2759"/>